<dbReference type="SMART" id="SM00408">
    <property type="entry name" value="IGc2"/>
    <property type="match status" value="7"/>
</dbReference>
<dbReference type="GO" id="GO:0098609">
    <property type="term" value="P:cell-cell adhesion"/>
    <property type="evidence" value="ECO:0000318"/>
    <property type="project" value="GO_Central"/>
</dbReference>
<dbReference type="CDD" id="cd00063">
    <property type="entry name" value="FN3"/>
    <property type="match status" value="1"/>
</dbReference>
<proteinExistence type="predicted"/>
<dbReference type="EnsemblMetazoa" id="ISCW022951-RA">
    <property type="protein sequence ID" value="ISCW022951-PA"/>
    <property type="gene ID" value="ISCW022951"/>
</dbReference>
<dbReference type="Pfam" id="PF08205">
    <property type="entry name" value="C2-set_2"/>
    <property type="match status" value="2"/>
</dbReference>
<keyword evidence="12" id="KW-1185">Reference proteome</keyword>
<keyword evidence="6" id="KW-0393">Immunoglobulin domain</keyword>
<dbReference type="EMBL" id="DS939604">
    <property type="protein sequence ID" value="EEC18289.1"/>
    <property type="molecule type" value="Genomic_DNA"/>
</dbReference>
<dbReference type="PANTHER" id="PTHR11640:SF31">
    <property type="entry name" value="IRREGULAR CHIASM C-ROUGHEST PROTEIN-RELATED"/>
    <property type="match status" value="1"/>
</dbReference>
<keyword evidence="2" id="KW-0677">Repeat</keyword>
<name>B7QHG7_IXOSC</name>
<dbReference type="EMBL" id="ABJB010404060">
    <property type="status" value="NOT_ANNOTATED_CDS"/>
    <property type="molecule type" value="Genomic_DNA"/>
</dbReference>
<keyword evidence="7" id="KW-0812">Transmembrane</keyword>
<dbReference type="GO" id="GO:0005911">
    <property type="term" value="C:cell-cell junction"/>
    <property type="evidence" value="ECO:0000318"/>
    <property type="project" value="GO_Central"/>
</dbReference>
<comment type="subcellular location">
    <subcellularLocation>
        <location evidence="1">Membrane</location>
        <topology evidence="1">Single-pass type I membrane protein</topology>
    </subcellularLocation>
</comment>
<dbReference type="HOGENOM" id="CLU_003881_1_1_1"/>
<dbReference type="InterPro" id="IPR013162">
    <property type="entry name" value="CD80_C2-set"/>
</dbReference>
<dbReference type="Gene3D" id="2.60.40.10">
    <property type="entry name" value="Immunoglobulins"/>
    <property type="match status" value="10"/>
</dbReference>
<feature type="domain" description="Ig-like" evidence="8">
    <location>
        <begin position="663"/>
        <end position="754"/>
    </location>
</feature>
<dbReference type="InterPro" id="IPR003599">
    <property type="entry name" value="Ig_sub"/>
</dbReference>
<dbReference type="VEuPathDB" id="VectorBase:ISCW022951"/>
<feature type="domain" description="Ig-like" evidence="8">
    <location>
        <begin position="61"/>
        <end position="150"/>
    </location>
</feature>
<dbReference type="GO" id="GO:0050839">
    <property type="term" value="F:cell adhesion molecule binding"/>
    <property type="evidence" value="ECO:0000318"/>
    <property type="project" value="GO_Central"/>
</dbReference>
<dbReference type="AlphaFoldDB" id="B7QHG7"/>
<evidence type="ECO:0000256" key="4">
    <source>
        <dbReference type="ARBA" id="ARBA00023157"/>
    </source>
</evidence>
<evidence type="ECO:0000313" key="12">
    <source>
        <dbReference type="Proteomes" id="UP000001555"/>
    </source>
</evidence>
<feature type="domain" description="Ig-like" evidence="8">
    <location>
        <begin position="264"/>
        <end position="360"/>
    </location>
</feature>
<dbReference type="SMART" id="SM00060">
    <property type="entry name" value="FN3"/>
    <property type="match status" value="1"/>
</dbReference>
<gene>
    <name evidence="10" type="ORF">IscW_ISCW022951</name>
</gene>
<feature type="domain" description="Fibronectin type-III" evidence="9">
    <location>
        <begin position="865"/>
        <end position="962"/>
    </location>
</feature>
<dbReference type="InterPro" id="IPR003598">
    <property type="entry name" value="Ig_sub2"/>
</dbReference>
<evidence type="ECO:0000256" key="2">
    <source>
        <dbReference type="ARBA" id="ARBA00022737"/>
    </source>
</evidence>
<feature type="domain" description="Ig-like" evidence="8">
    <location>
        <begin position="170"/>
        <end position="259"/>
    </location>
</feature>
<dbReference type="SMART" id="SM00409">
    <property type="entry name" value="IG"/>
    <property type="match status" value="8"/>
</dbReference>
<dbReference type="InterPro" id="IPR003961">
    <property type="entry name" value="FN3_dom"/>
</dbReference>
<dbReference type="InterPro" id="IPR013783">
    <property type="entry name" value="Ig-like_fold"/>
</dbReference>
<dbReference type="VEuPathDB" id="VectorBase:ISCI022951"/>
<feature type="domain" description="Ig-like" evidence="8">
    <location>
        <begin position="365"/>
        <end position="451"/>
    </location>
</feature>
<feature type="non-terminal residue" evidence="10">
    <location>
        <position position="1"/>
    </location>
</feature>
<dbReference type="VEuPathDB" id="VectorBase:ISCP_005762"/>
<dbReference type="STRING" id="6945.B7QHG7"/>
<feature type="domain" description="Ig-like" evidence="8">
    <location>
        <begin position="462"/>
        <end position="557"/>
    </location>
</feature>
<dbReference type="InterPro" id="IPR036116">
    <property type="entry name" value="FN3_sf"/>
</dbReference>
<dbReference type="PROSITE" id="PS50835">
    <property type="entry name" value="IG_LIKE"/>
    <property type="match status" value="8"/>
</dbReference>
<dbReference type="InterPro" id="IPR007110">
    <property type="entry name" value="Ig-like_dom"/>
</dbReference>
<dbReference type="InterPro" id="IPR036179">
    <property type="entry name" value="Ig-like_dom_sf"/>
</dbReference>
<dbReference type="Pfam" id="PF00041">
    <property type="entry name" value="fn3"/>
    <property type="match status" value="1"/>
</dbReference>
<evidence type="ECO:0000313" key="11">
    <source>
        <dbReference type="EnsemblMetazoa" id="ISCW022951-PA"/>
    </source>
</evidence>
<keyword evidence="4" id="KW-1015">Disulfide bond</keyword>
<dbReference type="EMBL" id="ABJB010124262">
    <property type="status" value="NOT_ANNOTATED_CDS"/>
    <property type="molecule type" value="Genomic_DNA"/>
</dbReference>
<dbReference type="InterPro" id="IPR051275">
    <property type="entry name" value="Cell_adhesion_signaling"/>
</dbReference>
<dbReference type="GO" id="GO:0005886">
    <property type="term" value="C:plasma membrane"/>
    <property type="evidence" value="ECO:0000318"/>
    <property type="project" value="GO_Central"/>
</dbReference>
<evidence type="ECO:0000256" key="6">
    <source>
        <dbReference type="ARBA" id="ARBA00023319"/>
    </source>
</evidence>
<keyword evidence="7" id="KW-1133">Transmembrane helix</keyword>
<dbReference type="SUPFAM" id="SSF48726">
    <property type="entry name" value="Immunoglobulin"/>
    <property type="match status" value="7"/>
</dbReference>
<evidence type="ECO:0000256" key="1">
    <source>
        <dbReference type="ARBA" id="ARBA00004479"/>
    </source>
</evidence>
<protein>
    <submittedName>
        <fullName evidence="10 11">Nephrin, putative</fullName>
    </submittedName>
</protein>
<evidence type="ECO:0000259" key="8">
    <source>
        <dbReference type="PROSITE" id="PS50835"/>
    </source>
</evidence>
<evidence type="ECO:0000256" key="5">
    <source>
        <dbReference type="ARBA" id="ARBA00023180"/>
    </source>
</evidence>
<dbReference type="EMBL" id="ABJB011101316">
    <property type="status" value="NOT_ANNOTATED_CDS"/>
    <property type="molecule type" value="Genomic_DNA"/>
</dbReference>
<organism>
    <name type="scientific">Ixodes scapularis</name>
    <name type="common">Black-legged tick</name>
    <name type="synonym">Deer tick</name>
    <dbReference type="NCBI Taxonomy" id="6945"/>
    <lineage>
        <taxon>Eukaryota</taxon>
        <taxon>Metazoa</taxon>
        <taxon>Ecdysozoa</taxon>
        <taxon>Arthropoda</taxon>
        <taxon>Chelicerata</taxon>
        <taxon>Arachnida</taxon>
        <taxon>Acari</taxon>
        <taxon>Parasitiformes</taxon>
        <taxon>Ixodida</taxon>
        <taxon>Ixodoidea</taxon>
        <taxon>Ixodidae</taxon>
        <taxon>Ixodinae</taxon>
        <taxon>Ixodes</taxon>
    </lineage>
</organism>
<dbReference type="EMBL" id="ABJB010044515">
    <property type="status" value="NOT_ANNOTATED_CDS"/>
    <property type="molecule type" value="Genomic_DNA"/>
</dbReference>
<dbReference type="GO" id="GO:0030154">
    <property type="term" value="P:cell differentiation"/>
    <property type="evidence" value="ECO:0007669"/>
    <property type="project" value="UniProtKB-ARBA"/>
</dbReference>
<feature type="domain" description="Ig-like" evidence="8">
    <location>
        <begin position="562"/>
        <end position="659"/>
    </location>
</feature>
<dbReference type="PaxDb" id="6945-B7QHG7"/>
<reference evidence="11" key="2">
    <citation type="submission" date="2020-05" db="UniProtKB">
        <authorList>
            <consortium name="EnsemblMetazoa"/>
        </authorList>
    </citation>
    <scope>IDENTIFICATION</scope>
    <source>
        <strain evidence="11">wikel</strain>
    </source>
</reference>
<sequence length="1009" mass="111488">FDPSIPGFPRYTMIVDTHRGVYNLRIQNVQLEDEAEYQCQVGPAHKNHAIWTAAQLNVLVPSKEVELRHRGNGSVVEVREAEHVNIACWVRNTKPVSHIKWFRNGSPLPKAKNILTACRMFCSLLLLNFLSFRLLRIKHLENQTKPFICRREIFIKYFLRRSAIYPPGVPEIEGYQDGDIVQVGDTLTLACISRGGNPPATLTWTKDGVLLTAKYKNATREATNTYTFTVTAGDNNAVYRCEATNLVTLQPFEASVKLSVLFAPSRVSITGPKEAKAGDMVTMTCTTAPSNPSVDVAWKLDGSAVQPASDQSTVQTKEGWVTSSNLTITLTRQVIDSFSFTCLAESQKLQETVIQSASLKIIYPPRPPVIIGYEEGTPIMAHSIQRIKCVSIGGNPLPTVKWYKGLKEYASLSTVTGSGVSSVLEIMAQPDDNQATYSCKAANSATTKPLTTSIKTTVLFAPKAVSITVVPQAPKEGDTVVLTCESGSSNPESSIQWLHNGNPTASHHQSRVDAQHGGKATRSRVRLNVTAADDGAVFTCRASNDIQEGAQDSVSLRVLHKPLFLHPPMEKYEVKQGETVLLNVSARANPSKMNYAWTKDGVPLPGPDDAYSWQETVAHKVFYRGPALHVYQAQKEDSGDYECEASNSQGATKTTIIVKVLYPATVTKISKYAMVGTGENASFECVVDANPLTEDVIRWRRQGFDMRRRTRVVLEKGRSYLTVYNVSDLDKGAFECVAHNGLGEEFVRSTLLIVKFKAVMHSPREPLTTVAADVGRSLRLSCSADGAPKVTFVWTVEDAVIAETATGGHRHAIHVEQLDVLRWESVLVVKYVHAQDYGQYSCTARNELGSDSARFRVRPRGKPDPPESIRVLNATHTSVLLSWTAGFNGGLDQQFRIRFRRTEDETNAYDYTDLIPEDVSLYLIGGLEPGTEYAFSVLGRNALGESEYSEESETTSTLCKPVYHMYFGRKGEVPRLLLVSVAVVGTLLLLLNAVLVICFVKRRKRRQQQ</sequence>
<dbReference type="Pfam" id="PF13927">
    <property type="entry name" value="Ig_3"/>
    <property type="match status" value="3"/>
</dbReference>
<dbReference type="Pfam" id="PF07679">
    <property type="entry name" value="I-set"/>
    <property type="match status" value="2"/>
</dbReference>
<dbReference type="PROSITE" id="PS50853">
    <property type="entry name" value="FN3"/>
    <property type="match status" value="1"/>
</dbReference>
<dbReference type="SUPFAM" id="SSF49265">
    <property type="entry name" value="Fibronectin type III"/>
    <property type="match status" value="1"/>
</dbReference>
<dbReference type="VEuPathDB" id="VectorBase:ISCP_011828"/>
<dbReference type="FunFam" id="2.60.40.10:FF:000405">
    <property type="entry name" value="nephrin isoform X1"/>
    <property type="match status" value="1"/>
</dbReference>
<feature type="domain" description="Ig-like" evidence="8">
    <location>
        <begin position="763"/>
        <end position="858"/>
    </location>
</feature>
<evidence type="ECO:0000259" key="9">
    <source>
        <dbReference type="PROSITE" id="PS50853"/>
    </source>
</evidence>
<evidence type="ECO:0000256" key="7">
    <source>
        <dbReference type="SAM" id="Phobius"/>
    </source>
</evidence>
<dbReference type="GO" id="GO:0009653">
    <property type="term" value="P:anatomical structure morphogenesis"/>
    <property type="evidence" value="ECO:0007669"/>
    <property type="project" value="UniProtKB-ARBA"/>
</dbReference>
<dbReference type="OrthoDB" id="10028801at2759"/>
<evidence type="ECO:0000313" key="10">
    <source>
        <dbReference type="EMBL" id="EEC18289.1"/>
    </source>
</evidence>
<dbReference type="PANTHER" id="PTHR11640">
    <property type="entry name" value="NEPHRIN"/>
    <property type="match status" value="1"/>
</dbReference>
<dbReference type="InterPro" id="IPR013098">
    <property type="entry name" value="Ig_I-set"/>
</dbReference>
<dbReference type="EMBL" id="ABJB010391640">
    <property type="status" value="NOT_ANNOTATED_CDS"/>
    <property type="molecule type" value="Genomic_DNA"/>
</dbReference>
<feature type="non-terminal residue" evidence="10">
    <location>
        <position position="1009"/>
    </location>
</feature>
<dbReference type="EMBL" id="ABJB010871198">
    <property type="status" value="NOT_ANNOTATED_CDS"/>
    <property type="molecule type" value="Genomic_DNA"/>
</dbReference>
<keyword evidence="5" id="KW-0325">Glycoprotein</keyword>
<evidence type="ECO:0000256" key="3">
    <source>
        <dbReference type="ARBA" id="ARBA00023136"/>
    </source>
</evidence>
<reference evidence="10 12" key="1">
    <citation type="submission" date="2008-03" db="EMBL/GenBank/DDBJ databases">
        <title>Annotation of Ixodes scapularis.</title>
        <authorList>
            <consortium name="Ixodes scapularis Genome Project Consortium"/>
            <person name="Caler E."/>
            <person name="Hannick L.I."/>
            <person name="Bidwell S."/>
            <person name="Joardar V."/>
            <person name="Thiagarajan M."/>
            <person name="Amedeo P."/>
            <person name="Galinsky K.J."/>
            <person name="Schobel S."/>
            <person name="Inman J."/>
            <person name="Hostetler J."/>
            <person name="Miller J."/>
            <person name="Hammond M."/>
            <person name="Megy K."/>
            <person name="Lawson D."/>
            <person name="Kodira C."/>
            <person name="Sutton G."/>
            <person name="Meyer J."/>
            <person name="Hill C.A."/>
            <person name="Birren B."/>
            <person name="Nene V."/>
            <person name="Collins F."/>
            <person name="Alarcon-Chaidez F."/>
            <person name="Wikel S."/>
            <person name="Strausberg R."/>
        </authorList>
    </citation>
    <scope>NUCLEOTIDE SEQUENCE [LARGE SCALE GENOMIC DNA]</scope>
    <source>
        <strain evidence="12">Wikel</strain>
        <strain evidence="10">Wikel colony</strain>
    </source>
</reference>
<accession>B7QHG7</accession>
<feature type="transmembrane region" description="Helical" evidence="7">
    <location>
        <begin position="976"/>
        <end position="1000"/>
    </location>
</feature>
<keyword evidence="3 7" id="KW-0472">Membrane</keyword>
<dbReference type="Proteomes" id="UP000001555">
    <property type="component" value="Unassembled WGS sequence"/>
</dbReference>